<keyword evidence="2" id="KW-1185">Reference proteome</keyword>
<dbReference type="EMBL" id="JAKOGG010000001">
    <property type="protein sequence ID" value="MCS4555148.1"/>
    <property type="molecule type" value="Genomic_DNA"/>
</dbReference>
<evidence type="ECO:0000313" key="2">
    <source>
        <dbReference type="Proteomes" id="UP001201549"/>
    </source>
</evidence>
<accession>A0ABT2FFT0</accession>
<reference evidence="2" key="1">
    <citation type="submission" date="2023-07" db="EMBL/GenBank/DDBJ databases">
        <title>Shewanella mangrovi sp. nov., an acetaldehyde- degrading bacterium isolated from mangrove sediment.</title>
        <authorList>
            <person name="Liu Y."/>
        </authorList>
    </citation>
    <scope>NUCLEOTIDE SEQUENCE [LARGE SCALE GENOMIC DNA]</scope>
    <source>
        <strain evidence="2">C32</strain>
    </source>
</reference>
<dbReference type="Proteomes" id="UP001201549">
    <property type="component" value="Unassembled WGS sequence"/>
</dbReference>
<proteinExistence type="predicted"/>
<comment type="caution">
    <text evidence="1">The sequence shown here is derived from an EMBL/GenBank/DDBJ whole genome shotgun (WGS) entry which is preliminary data.</text>
</comment>
<protein>
    <submittedName>
        <fullName evidence="1">DUF6331 family protein</fullName>
    </submittedName>
</protein>
<evidence type="ECO:0000313" key="1">
    <source>
        <dbReference type="EMBL" id="MCS4555148.1"/>
    </source>
</evidence>
<name>A0ABT2FFT0_9GAMM</name>
<gene>
    <name evidence="1" type="ORF">L9G74_01725</name>
</gene>
<dbReference type="InterPro" id="IPR046294">
    <property type="entry name" value="DUF6331"/>
</dbReference>
<dbReference type="RefSeq" id="WP_238894550.1">
    <property type="nucleotide sequence ID" value="NZ_JAKOGG010000001.1"/>
</dbReference>
<sequence length="126" mass="14054">MSNTHSNDISIGPERWITVANTTPSGALFELDPLMDALLPMWQALETACVAACCGIDAFGLWPEDVLEHTAHLPKAELHNQLSALINNIEQQPDANYYSRILNNCFNRATLLQLLQHLQAIYQPQV</sequence>
<organism evidence="1 2">
    <name type="scientific">Shewanella electrica</name>
    <dbReference type="NCBI Taxonomy" id="515560"/>
    <lineage>
        <taxon>Bacteria</taxon>
        <taxon>Pseudomonadati</taxon>
        <taxon>Pseudomonadota</taxon>
        <taxon>Gammaproteobacteria</taxon>
        <taxon>Alteromonadales</taxon>
        <taxon>Shewanellaceae</taxon>
        <taxon>Shewanella</taxon>
    </lineage>
</organism>
<dbReference type="Pfam" id="PF19856">
    <property type="entry name" value="DUF6331"/>
    <property type="match status" value="1"/>
</dbReference>